<evidence type="ECO:0000256" key="2">
    <source>
        <dbReference type="SAM" id="Phobius"/>
    </source>
</evidence>
<dbReference type="AlphaFoldDB" id="A0A1L9R5Q5"/>
<keyword evidence="2" id="KW-0472">Membrane</keyword>
<proteinExistence type="predicted"/>
<name>A0A1L9R5Q5_ASPWE</name>
<keyword evidence="2" id="KW-0812">Transmembrane</keyword>
<reference evidence="4" key="1">
    <citation type="journal article" date="2017" name="Genome Biol.">
        <title>Comparative genomics reveals high biological diversity and specific adaptations in the industrially and medically important fungal genus Aspergillus.</title>
        <authorList>
            <person name="de Vries R.P."/>
            <person name="Riley R."/>
            <person name="Wiebenga A."/>
            <person name="Aguilar-Osorio G."/>
            <person name="Amillis S."/>
            <person name="Uchima C.A."/>
            <person name="Anderluh G."/>
            <person name="Asadollahi M."/>
            <person name="Askin M."/>
            <person name="Barry K."/>
            <person name="Battaglia E."/>
            <person name="Bayram O."/>
            <person name="Benocci T."/>
            <person name="Braus-Stromeyer S.A."/>
            <person name="Caldana C."/>
            <person name="Canovas D."/>
            <person name="Cerqueira G.C."/>
            <person name="Chen F."/>
            <person name="Chen W."/>
            <person name="Choi C."/>
            <person name="Clum A."/>
            <person name="Dos Santos R.A."/>
            <person name="Damasio A.R."/>
            <person name="Diallinas G."/>
            <person name="Emri T."/>
            <person name="Fekete E."/>
            <person name="Flipphi M."/>
            <person name="Freyberg S."/>
            <person name="Gallo A."/>
            <person name="Gournas C."/>
            <person name="Habgood R."/>
            <person name="Hainaut M."/>
            <person name="Harispe M.L."/>
            <person name="Henrissat B."/>
            <person name="Hilden K.S."/>
            <person name="Hope R."/>
            <person name="Hossain A."/>
            <person name="Karabika E."/>
            <person name="Karaffa L."/>
            <person name="Karanyi Z."/>
            <person name="Krasevec N."/>
            <person name="Kuo A."/>
            <person name="Kusch H."/>
            <person name="LaButti K."/>
            <person name="Lagendijk E.L."/>
            <person name="Lapidus A."/>
            <person name="Levasseur A."/>
            <person name="Lindquist E."/>
            <person name="Lipzen A."/>
            <person name="Logrieco A.F."/>
            <person name="MacCabe A."/>
            <person name="Maekelae M.R."/>
            <person name="Malavazi I."/>
            <person name="Melin P."/>
            <person name="Meyer V."/>
            <person name="Mielnichuk N."/>
            <person name="Miskei M."/>
            <person name="Molnar A.P."/>
            <person name="Mule G."/>
            <person name="Ngan C.Y."/>
            <person name="Orejas M."/>
            <person name="Orosz E."/>
            <person name="Ouedraogo J.P."/>
            <person name="Overkamp K.M."/>
            <person name="Park H.-S."/>
            <person name="Perrone G."/>
            <person name="Piumi F."/>
            <person name="Punt P.J."/>
            <person name="Ram A.F."/>
            <person name="Ramon A."/>
            <person name="Rauscher S."/>
            <person name="Record E."/>
            <person name="Riano-Pachon D.M."/>
            <person name="Robert V."/>
            <person name="Roehrig J."/>
            <person name="Ruller R."/>
            <person name="Salamov A."/>
            <person name="Salih N.S."/>
            <person name="Samson R.A."/>
            <person name="Sandor E."/>
            <person name="Sanguinetti M."/>
            <person name="Schuetze T."/>
            <person name="Sepcic K."/>
            <person name="Shelest E."/>
            <person name="Sherlock G."/>
            <person name="Sophianopoulou V."/>
            <person name="Squina F.M."/>
            <person name="Sun H."/>
            <person name="Susca A."/>
            <person name="Todd R.B."/>
            <person name="Tsang A."/>
            <person name="Unkles S.E."/>
            <person name="van de Wiele N."/>
            <person name="van Rossen-Uffink D."/>
            <person name="Oliveira J.V."/>
            <person name="Vesth T.C."/>
            <person name="Visser J."/>
            <person name="Yu J.-H."/>
            <person name="Zhou M."/>
            <person name="Andersen M.R."/>
            <person name="Archer D.B."/>
            <person name="Baker S.E."/>
            <person name="Benoit I."/>
            <person name="Brakhage A.A."/>
            <person name="Braus G.H."/>
            <person name="Fischer R."/>
            <person name="Frisvad J.C."/>
            <person name="Goldman G.H."/>
            <person name="Houbraken J."/>
            <person name="Oakley B."/>
            <person name="Pocsi I."/>
            <person name="Scazzocchio C."/>
            <person name="Seiboth B."/>
            <person name="vanKuyk P.A."/>
            <person name="Wortman J."/>
            <person name="Dyer P.S."/>
            <person name="Grigoriev I.V."/>
        </authorList>
    </citation>
    <scope>NUCLEOTIDE SEQUENCE [LARGE SCALE GENOMIC DNA]</scope>
    <source>
        <strain evidence="4">DTO 134E9</strain>
    </source>
</reference>
<dbReference type="VEuPathDB" id="FungiDB:ASPWEDRAFT_703168"/>
<dbReference type="EMBL" id="KV878217">
    <property type="protein sequence ID" value="OJJ30249.1"/>
    <property type="molecule type" value="Genomic_DNA"/>
</dbReference>
<sequence length="140" mass="16567">MSRLYQDKQLKGITKKKNETRNKKEKECGREEKKKRWRDRRRKNLDLRGGLFSYFFFFFLAPFAPRSHVGSASVLCARLRSLQCIHSSFHGPGFNRLFTFFFFSALSQVKKKLNSSVEEKVHITYMFSLIANVIYKSLIQ</sequence>
<organism evidence="3 4">
    <name type="scientific">Aspergillus wentii DTO 134E9</name>
    <dbReference type="NCBI Taxonomy" id="1073089"/>
    <lineage>
        <taxon>Eukaryota</taxon>
        <taxon>Fungi</taxon>
        <taxon>Dikarya</taxon>
        <taxon>Ascomycota</taxon>
        <taxon>Pezizomycotina</taxon>
        <taxon>Eurotiomycetes</taxon>
        <taxon>Eurotiomycetidae</taxon>
        <taxon>Eurotiales</taxon>
        <taxon>Aspergillaceae</taxon>
        <taxon>Aspergillus</taxon>
        <taxon>Aspergillus subgen. Cremei</taxon>
    </lineage>
</organism>
<dbReference type="RefSeq" id="XP_040683926.1">
    <property type="nucleotide sequence ID" value="XM_040839117.1"/>
</dbReference>
<feature type="compositionally biased region" description="Basic and acidic residues" evidence="1">
    <location>
        <begin position="1"/>
        <end position="34"/>
    </location>
</feature>
<keyword evidence="4" id="KW-1185">Reference proteome</keyword>
<evidence type="ECO:0000313" key="3">
    <source>
        <dbReference type="EMBL" id="OJJ30249.1"/>
    </source>
</evidence>
<dbReference type="Proteomes" id="UP000184383">
    <property type="component" value="Unassembled WGS sequence"/>
</dbReference>
<gene>
    <name evidence="3" type="ORF">ASPWEDRAFT_703168</name>
</gene>
<dbReference type="GeneID" id="63754965"/>
<evidence type="ECO:0000256" key="1">
    <source>
        <dbReference type="SAM" id="MobiDB-lite"/>
    </source>
</evidence>
<protein>
    <submittedName>
        <fullName evidence="3">Uncharacterized protein</fullName>
    </submittedName>
</protein>
<feature type="region of interest" description="Disordered" evidence="1">
    <location>
        <begin position="1"/>
        <end position="39"/>
    </location>
</feature>
<evidence type="ECO:0000313" key="4">
    <source>
        <dbReference type="Proteomes" id="UP000184383"/>
    </source>
</evidence>
<feature type="transmembrane region" description="Helical" evidence="2">
    <location>
        <begin position="45"/>
        <end position="64"/>
    </location>
</feature>
<keyword evidence="2" id="KW-1133">Transmembrane helix</keyword>
<accession>A0A1L9R5Q5</accession>